<organism evidence="7 8">
    <name type="scientific">Metallumcola ferriviriculae</name>
    <dbReference type="NCBI Taxonomy" id="3039180"/>
    <lineage>
        <taxon>Bacteria</taxon>
        <taxon>Bacillati</taxon>
        <taxon>Bacillota</taxon>
        <taxon>Clostridia</taxon>
        <taxon>Neomoorellales</taxon>
        <taxon>Desulfitibacteraceae</taxon>
        <taxon>Metallumcola</taxon>
    </lineage>
</organism>
<protein>
    <submittedName>
        <fullName evidence="7">FAD-binding protein</fullName>
    </submittedName>
</protein>
<evidence type="ECO:0000256" key="4">
    <source>
        <dbReference type="ARBA" id="ARBA00022827"/>
    </source>
</evidence>
<dbReference type="AlphaFoldDB" id="A0AAU0UJ90"/>
<evidence type="ECO:0000256" key="2">
    <source>
        <dbReference type="ARBA" id="ARBA00008000"/>
    </source>
</evidence>
<evidence type="ECO:0000313" key="8">
    <source>
        <dbReference type="Proteomes" id="UP001329915"/>
    </source>
</evidence>
<dbReference type="FunFam" id="1.10.45.10:FF:000001">
    <property type="entry name" value="D-lactate dehydrogenase mitochondrial"/>
    <property type="match status" value="1"/>
</dbReference>
<dbReference type="SUPFAM" id="SSF55103">
    <property type="entry name" value="FAD-linked oxidases, C-terminal domain"/>
    <property type="match status" value="1"/>
</dbReference>
<keyword evidence="4" id="KW-0274">FAD</keyword>
<proteinExistence type="inferred from homology"/>
<dbReference type="Gene3D" id="3.30.465.10">
    <property type="match status" value="1"/>
</dbReference>
<dbReference type="Pfam" id="PF02913">
    <property type="entry name" value="FAD-oxidase_C"/>
    <property type="match status" value="1"/>
</dbReference>
<keyword evidence="3" id="KW-0285">Flavoprotein</keyword>
<dbReference type="FunFam" id="3.30.70.2740:FF:000001">
    <property type="entry name" value="D-lactate dehydrogenase mitochondrial"/>
    <property type="match status" value="1"/>
</dbReference>
<dbReference type="InterPro" id="IPR016166">
    <property type="entry name" value="FAD-bd_PCMH"/>
</dbReference>
<dbReference type="KEGG" id="dbc:MFMK1_000457"/>
<dbReference type="InterPro" id="IPR016171">
    <property type="entry name" value="Vanillyl_alc_oxidase_C-sub2"/>
</dbReference>
<evidence type="ECO:0000256" key="1">
    <source>
        <dbReference type="ARBA" id="ARBA00001974"/>
    </source>
</evidence>
<keyword evidence="8" id="KW-1185">Reference proteome</keyword>
<dbReference type="PROSITE" id="PS51387">
    <property type="entry name" value="FAD_PCMH"/>
    <property type="match status" value="1"/>
</dbReference>
<dbReference type="InterPro" id="IPR004113">
    <property type="entry name" value="FAD-bd_oxidored_4_C"/>
</dbReference>
<evidence type="ECO:0000256" key="3">
    <source>
        <dbReference type="ARBA" id="ARBA00022630"/>
    </source>
</evidence>
<dbReference type="RefSeq" id="WP_366923559.1">
    <property type="nucleotide sequence ID" value="NZ_CP121694.1"/>
</dbReference>
<comment type="cofactor">
    <cofactor evidence="1">
        <name>FAD</name>
        <dbReference type="ChEBI" id="CHEBI:57692"/>
    </cofactor>
</comment>
<dbReference type="InterPro" id="IPR006094">
    <property type="entry name" value="Oxid_FAD_bind_N"/>
</dbReference>
<dbReference type="GO" id="GO:0071949">
    <property type="term" value="F:FAD binding"/>
    <property type="evidence" value="ECO:0007669"/>
    <property type="project" value="InterPro"/>
</dbReference>
<evidence type="ECO:0000256" key="5">
    <source>
        <dbReference type="ARBA" id="ARBA00023002"/>
    </source>
</evidence>
<dbReference type="PANTHER" id="PTHR42934">
    <property type="entry name" value="GLYCOLATE OXIDASE SUBUNIT GLCD"/>
    <property type="match status" value="1"/>
</dbReference>
<dbReference type="InterPro" id="IPR016169">
    <property type="entry name" value="FAD-bd_PCMH_sub2"/>
</dbReference>
<feature type="domain" description="FAD-binding PCMH-type" evidence="6">
    <location>
        <begin position="37"/>
        <end position="217"/>
    </location>
</feature>
<reference evidence="7 8" key="1">
    <citation type="submission" date="2023-04" db="EMBL/GenBank/DDBJ databases">
        <authorList>
            <person name="Hsu D."/>
        </authorList>
    </citation>
    <scope>NUCLEOTIDE SEQUENCE [LARGE SCALE GENOMIC DNA]</scope>
    <source>
        <strain evidence="7 8">MK1</strain>
    </source>
</reference>
<accession>A0AAU0UJ90</accession>
<dbReference type="Proteomes" id="UP001329915">
    <property type="component" value="Chromosome"/>
</dbReference>
<name>A0AAU0UJ90_9FIRM</name>
<dbReference type="EMBL" id="CP121694">
    <property type="protein sequence ID" value="WRO20673.1"/>
    <property type="molecule type" value="Genomic_DNA"/>
</dbReference>
<dbReference type="InterPro" id="IPR016164">
    <property type="entry name" value="FAD-linked_Oxase-like_C"/>
</dbReference>
<evidence type="ECO:0000259" key="6">
    <source>
        <dbReference type="PROSITE" id="PS51387"/>
    </source>
</evidence>
<dbReference type="InterPro" id="IPR051914">
    <property type="entry name" value="FAD-linked_OxidoTrans_Type4"/>
</dbReference>
<dbReference type="GO" id="GO:0016491">
    <property type="term" value="F:oxidoreductase activity"/>
    <property type="evidence" value="ECO:0007669"/>
    <property type="project" value="UniProtKB-KW"/>
</dbReference>
<keyword evidence="5" id="KW-0560">Oxidoreductase</keyword>
<dbReference type="SUPFAM" id="SSF56176">
    <property type="entry name" value="FAD-binding/transporter-associated domain-like"/>
    <property type="match status" value="1"/>
</dbReference>
<dbReference type="Gene3D" id="3.30.70.2740">
    <property type="match status" value="1"/>
</dbReference>
<evidence type="ECO:0000313" key="7">
    <source>
        <dbReference type="EMBL" id="WRO20673.1"/>
    </source>
</evidence>
<dbReference type="Pfam" id="PF01565">
    <property type="entry name" value="FAD_binding_4"/>
    <property type="match status" value="1"/>
</dbReference>
<dbReference type="InterPro" id="IPR036318">
    <property type="entry name" value="FAD-bd_PCMH-like_sf"/>
</dbReference>
<comment type="similarity">
    <text evidence="2">Belongs to the FAD-binding oxidoreductase/transferase type 4 family.</text>
</comment>
<gene>
    <name evidence="7" type="ORF">MFMK1_000457</name>
</gene>
<dbReference type="PANTHER" id="PTHR42934:SF2">
    <property type="entry name" value="GLYCOLATE OXIDASE SUBUNIT GLCD"/>
    <property type="match status" value="1"/>
</dbReference>
<sequence>MLTSKVIEQLVGALGKEKVFTDKEDLAAYSFDATADMPKVVPEVVVTPTSTREAQEIVKLAAQHKVPLYTRGSGTNLSGGTIPINKGIVMVMVKMNKILEVDAENLTATVQPGVIIQDLNDAVAGHGLIYPPDPGTIATATMGGSVAECSGGLRGLKYGVTKDYVMGLEVILANGKIMHCGGKTVKNVTAYDMVKLFVGSEGTLGVITEIIVKLIPAPEARKSALAIFRSLDDAAKAITGIINNKVIPATLEIMDNVTIKTVENYAHVGLPTDAEAILLIEVDGIPEVVEKEAEAVIKVCKENNGQLKIAQTAAERDEIWQARRDALPALAQLSPTTVLEDATVPRSKIPEMLKALRDIAQKYQLTIGTFGHAGDGNLHPSIITDETDIEEMKRVHQAVDDIFAVALELGGTLSGEHGIGIAKQKYLEQEFGEAGIEALRAIKRALDPENLLNPGKIVQP</sequence>
<dbReference type="Gene3D" id="1.10.45.10">
    <property type="entry name" value="Vanillyl-alcohol Oxidase, Chain A, domain 4"/>
    <property type="match status" value="1"/>
</dbReference>